<dbReference type="Proteomes" id="UP000426246">
    <property type="component" value="Chromosome"/>
</dbReference>
<proteinExistence type="predicted"/>
<dbReference type="AlphaFoldDB" id="A0A6B8RTP1"/>
<gene>
    <name evidence="1" type="ORF">EHS13_35315</name>
</gene>
<protein>
    <submittedName>
        <fullName evidence="1">Uncharacterized protein</fullName>
    </submittedName>
</protein>
<reference evidence="2" key="1">
    <citation type="submission" date="2018-11" db="EMBL/GenBank/DDBJ databases">
        <title>Complete genome sequence of Paenibacillus sp. ML311-T8.</title>
        <authorList>
            <person name="Nam Y.-D."/>
            <person name="Kang J."/>
            <person name="Chung W.-H."/>
            <person name="Park Y.S."/>
        </authorList>
    </citation>
    <scope>NUCLEOTIDE SEQUENCE [LARGE SCALE GENOMIC DNA]</scope>
    <source>
        <strain evidence="2">ML311-T8</strain>
    </source>
</reference>
<sequence>MLVRPIKQFENGAYITMESADVQWFTPDGFKPYSDLFEVIGNRESHKFIDLTKTRTYSGGWNLIISQTSEQFEQERTEDISETKIRLMDYIKS</sequence>
<dbReference type="EMBL" id="CP034235">
    <property type="protein sequence ID" value="QGQ99761.1"/>
    <property type="molecule type" value="Genomic_DNA"/>
</dbReference>
<evidence type="ECO:0000313" key="1">
    <source>
        <dbReference type="EMBL" id="QGQ99761.1"/>
    </source>
</evidence>
<name>A0A6B8RTP1_9BACL</name>
<keyword evidence="2" id="KW-1185">Reference proteome</keyword>
<evidence type="ECO:0000313" key="2">
    <source>
        <dbReference type="Proteomes" id="UP000426246"/>
    </source>
</evidence>
<dbReference type="KEGG" id="ppsc:EHS13_35315"/>
<dbReference type="RefSeq" id="WP_155704966.1">
    <property type="nucleotide sequence ID" value="NZ_CP034235.1"/>
</dbReference>
<organism evidence="1 2">
    <name type="scientific">Paenibacillus psychroresistens</name>
    <dbReference type="NCBI Taxonomy" id="1778678"/>
    <lineage>
        <taxon>Bacteria</taxon>
        <taxon>Bacillati</taxon>
        <taxon>Bacillota</taxon>
        <taxon>Bacilli</taxon>
        <taxon>Bacillales</taxon>
        <taxon>Paenibacillaceae</taxon>
        <taxon>Paenibacillus</taxon>
    </lineage>
</organism>
<accession>A0A6B8RTP1</accession>